<accession>A0A917KF06</accession>
<evidence type="ECO:0000313" key="2">
    <source>
        <dbReference type="EMBL" id="GGJ09438.1"/>
    </source>
</evidence>
<name>A0A917KF06_9ACTN</name>
<reference evidence="2" key="1">
    <citation type="journal article" date="2014" name="Int. J. Syst. Evol. Microbiol.">
        <title>Complete genome sequence of Corynebacterium casei LMG S-19264T (=DSM 44701T), isolated from a smear-ripened cheese.</title>
        <authorList>
            <consortium name="US DOE Joint Genome Institute (JGI-PGF)"/>
            <person name="Walter F."/>
            <person name="Albersmeier A."/>
            <person name="Kalinowski J."/>
            <person name="Ruckert C."/>
        </authorList>
    </citation>
    <scope>NUCLEOTIDE SEQUENCE</scope>
    <source>
        <strain evidence="2">JCM 3086</strain>
    </source>
</reference>
<evidence type="ECO:0000313" key="3">
    <source>
        <dbReference type="Proteomes" id="UP000657574"/>
    </source>
</evidence>
<dbReference type="AlphaFoldDB" id="A0A917KF06"/>
<proteinExistence type="predicted"/>
<dbReference type="EMBL" id="BMQA01000005">
    <property type="protein sequence ID" value="GGJ09438.1"/>
    <property type="molecule type" value="Genomic_DNA"/>
</dbReference>
<gene>
    <name evidence="2" type="ORF">GCM10010121_019730</name>
</gene>
<organism evidence="2 3">
    <name type="scientific">Streptomyces brasiliensis</name>
    <dbReference type="NCBI Taxonomy" id="1954"/>
    <lineage>
        <taxon>Bacteria</taxon>
        <taxon>Bacillati</taxon>
        <taxon>Actinomycetota</taxon>
        <taxon>Actinomycetes</taxon>
        <taxon>Kitasatosporales</taxon>
        <taxon>Streptomycetaceae</taxon>
        <taxon>Streptomyces</taxon>
    </lineage>
</organism>
<sequence length="60" mass="6490">MSEGYEGNTGTSRRRFPGDTGTASDHAGIPFLGYIFRVSGLLRDELRAGHAAPDGRMRHA</sequence>
<dbReference type="Proteomes" id="UP000657574">
    <property type="component" value="Unassembled WGS sequence"/>
</dbReference>
<evidence type="ECO:0000256" key="1">
    <source>
        <dbReference type="SAM" id="MobiDB-lite"/>
    </source>
</evidence>
<keyword evidence="3" id="KW-1185">Reference proteome</keyword>
<reference evidence="2" key="2">
    <citation type="submission" date="2020-09" db="EMBL/GenBank/DDBJ databases">
        <authorList>
            <person name="Sun Q."/>
            <person name="Ohkuma M."/>
        </authorList>
    </citation>
    <scope>NUCLEOTIDE SEQUENCE</scope>
    <source>
        <strain evidence="2">JCM 3086</strain>
    </source>
</reference>
<comment type="caution">
    <text evidence="2">The sequence shown here is derived from an EMBL/GenBank/DDBJ whole genome shotgun (WGS) entry which is preliminary data.</text>
</comment>
<feature type="region of interest" description="Disordered" evidence="1">
    <location>
        <begin position="1"/>
        <end position="27"/>
    </location>
</feature>
<protein>
    <submittedName>
        <fullName evidence="2">Uncharacterized protein</fullName>
    </submittedName>
</protein>